<dbReference type="GO" id="GO:0003677">
    <property type="term" value="F:DNA binding"/>
    <property type="evidence" value="ECO:0007669"/>
    <property type="project" value="InterPro"/>
</dbReference>
<evidence type="ECO:0000313" key="1">
    <source>
        <dbReference type="EMBL" id="AJA44167.1"/>
    </source>
</evidence>
<dbReference type="RefSeq" id="WP_039103519.1">
    <property type="nucleotide sequence ID" value="NZ_CAMKYH010000002.1"/>
</dbReference>
<dbReference type="Pfam" id="PF08965">
    <property type="entry name" value="Aca2_YdiL"/>
    <property type="match status" value="1"/>
</dbReference>
<dbReference type="Gene3D" id="1.10.3100.10">
    <property type="entry name" value="Putative cytoplasmic protein"/>
    <property type="match status" value="1"/>
</dbReference>
<dbReference type="HOGENOM" id="CLU_135528_0_0_6"/>
<evidence type="ECO:0008006" key="3">
    <source>
        <dbReference type="Google" id="ProtNLM"/>
    </source>
</evidence>
<dbReference type="Proteomes" id="UP000030901">
    <property type="component" value="Chromosome"/>
</dbReference>
<proteinExistence type="predicted"/>
<organism evidence="1 2">
    <name type="scientific">Frischella perrara</name>
    <dbReference type="NCBI Taxonomy" id="1267021"/>
    <lineage>
        <taxon>Bacteria</taxon>
        <taxon>Pseudomonadati</taxon>
        <taxon>Pseudomonadota</taxon>
        <taxon>Gammaproteobacteria</taxon>
        <taxon>Orbales</taxon>
        <taxon>Orbaceae</taxon>
        <taxon>Frischella</taxon>
    </lineage>
</organism>
<dbReference type="KEGG" id="fpp:FPB0191_00329"/>
<name>A0A0A7RZW3_FRIPE</name>
<dbReference type="InterPro" id="IPR015060">
    <property type="entry name" value="Aca2_YdiL-like"/>
</dbReference>
<dbReference type="SUPFAM" id="SSF47413">
    <property type="entry name" value="lambda repressor-like DNA-binding domains"/>
    <property type="match status" value="1"/>
</dbReference>
<dbReference type="AlphaFoldDB" id="A0A0A7RZW3"/>
<gene>
    <name evidence="1" type="ORF">FPB0191_00329</name>
</gene>
<dbReference type="EMBL" id="CP009056">
    <property type="protein sequence ID" value="AJA44167.1"/>
    <property type="molecule type" value="Genomic_DNA"/>
</dbReference>
<protein>
    <recommendedName>
        <fullName evidence="3">DUF1870 domain-containing protein</fullName>
    </recommendedName>
</protein>
<dbReference type="STRING" id="1267021.FPB0191_00329"/>
<accession>A0A0A7RZW3</accession>
<keyword evidence="2" id="KW-1185">Reference proteome</keyword>
<evidence type="ECO:0000313" key="2">
    <source>
        <dbReference type="Proteomes" id="UP000030901"/>
    </source>
</evidence>
<dbReference type="InterPro" id="IPR010982">
    <property type="entry name" value="Lambda_DNA-bd_dom_sf"/>
</dbReference>
<sequence>MTNLELQAYRRYFMLKVAEASEFIGNTIAEVWHNWEQGNSTIPTYVIETMKDLKKRRQDKIDAIIADINNRIGSNNIRYFLTFEDFKKVNPTLTVLDWRLHQSIATELYFRGLEVLC</sequence>
<reference evidence="1 2" key="1">
    <citation type="journal article" date="2014" name="Appl. Environ. Microbiol.">
        <title>Gut symbionts from distinct hosts exhibit genotoxic activity via divergent colibactin biosynthetic pathways.</title>
        <authorList>
            <person name="Engel P."/>
            <person name="Vizcaino M.I."/>
            <person name="Crawford J.M."/>
        </authorList>
    </citation>
    <scope>NUCLEOTIDE SEQUENCE [LARGE SCALE GENOMIC DNA]</scope>
    <source>
        <strain evidence="1 2">PEB0191</strain>
    </source>
</reference>
<dbReference type="OrthoDB" id="7060744at2"/>
<dbReference type="InterPro" id="IPR027910">
    <property type="entry name" value="YdiL_sf"/>
</dbReference>